<dbReference type="RefSeq" id="WP_140196569.1">
    <property type="nucleotide sequence ID" value="NZ_CP065915.1"/>
</dbReference>
<comment type="caution">
    <text evidence="2">The sequence shown here is derived from an EMBL/GenBank/DDBJ whole genome shotgun (WGS) entry which is preliminary data.</text>
</comment>
<dbReference type="Proteomes" id="UP000314011">
    <property type="component" value="Unassembled WGS sequence"/>
</dbReference>
<accession>A0A5C5GA20</accession>
<keyword evidence="3" id="KW-1185">Reference proteome</keyword>
<evidence type="ECO:0000313" key="2">
    <source>
        <dbReference type="EMBL" id="TNY31521.1"/>
    </source>
</evidence>
<protein>
    <recommendedName>
        <fullName evidence="4">Succinate dehydrogenase</fullName>
    </recommendedName>
</protein>
<feature type="chain" id="PRO_5022839702" description="Succinate dehydrogenase" evidence="1">
    <location>
        <begin position="17"/>
        <end position="113"/>
    </location>
</feature>
<dbReference type="OrthoDB" id="7867642at2"/>
<name>A0A5C5GA20_9RHOB</name>
<feature type="signal peptide" evidence="1">
    <location>
        <begin position="1"/>
        <end position="16"/>
    </location>
</feature>
<evidence type="ECO:0000256" key="1">
    <source>
        <dbReference type="SAM" id="SignalP"/>
    </source>
</evidence>
<reference evidence="2 3" key="1">
    <citation type="submission" date="2019-06" db="EMBL/GenBank/DDBJ databases">
        <title>Genome of new Rhodobacteraceae sp. SM1903.</title>
        <authorList>
            <person name="Ren X."/>
        </authorList>
    </citation>
    <scope>NUCLEOTIDE SEQUENCE [LARGE SCALE GENOMIC DNA]</scope>
    <source>
        <strain evidence="2 3">SM1903</strain>
    </source>
</reference>
<dbReference type="PROSITE" id="PS51257">
    <property type="entry name" value="PROKAR_LIPOPROTEIN"/>
    <property type="match status" value="1"/>
</dbReference>
<evidence type="ECO:0008006" key="4">
    <source>
        <dbReference type="Google" id="ProtNLM"/>
    </source>
</evidence>
<sequence length="113" mass="11132">MTLRLPLLIAAFAGLAACSDGVPMSNPVSTAPVATGPAPATPAEAREVVVPVVSAQVPGELGGAVSDCVIDNASQDEINRIAETNAASPSPDVVLLIADILSRPATTACATAA</sequence>
<evidence type="ECO:0000313" key="3">
    <source>
        <dbReference type="Proteomes" id="UP000314011"/>
    </source>
</evidence>
<proteinExistence type="predicted"/>
<organism evidence="2 3">
    <name type="scientific">Pelagovum pacificum</name>
    <dbReference type="NCBI Taxonomy" id="2588711"/>
    <lineage>
        <taxon>Bacteria</taxon>
        <taxon>Pseudomonadati</taxon>
        <taxon>Pseudomonadota</taxon>
        <taxon>Alphaproteobacteria</taxon>
        <taxon>Rhodobacterales</taxon>
        <taxon>Paracoccaceae</taxon>
        <taxon>Pelagovum</taxon>
    </lineage>
</organism>
<dbReference type="EMBL" id="VFFF01000002">
    <property type="protein sequence ID" value="TNY31521.1"/>
    <property type="molecule type" value="Genomic_DNA"/>
</dbReference>
<gene>
    <name evidence="2" type="ORF">FHY64_16045</name>
</gene>
<dbReference type="AlphaFoldDB" id="A0A5C5GA20"/>
<keyword evidence="1" id="KW-0732">Signal</keyword>